<keyword evidence="2 5" id="KW-0689">Ribosomal protein</keyword>
<organism evidence="6 7">
    <name type="scientific">candidate division TA06 bacterium DG_26</name>
    <dbReference type="NCBI Taxonomy" id="1703771"/>
    <lineage>
        <taxon>Bacteria</taxon>
        <taxon>Bacteria division TA06</taxon>
    </lineage>
</organism>
<dbReference type="InterPro" id="IPR005706">
    <property type="entry name" value="Ribosomal_uS2_bac/mit/plastid"/>
</dbReference>
<dbReference type="GO" id="GO:0006412">
    <property type="term" value="P:translation"/>
    <property type="evidence" value="ECO:0007669"/>
    <property type="project" value="UniProtKB-UniRule"/>
</dbReference>
<dbReference type="NCBIfam" id="TIGR01011">
    <property type="entry name" value="rpsB_bact"/>
    <property type="match status" value="1"/>
</dbReference>
<evidence type="ECO:0000256" key="1">
    <source>
        <dbReference type="ARBA" id="ARBA00006242"/>
    </source>
</evidence>
<evidence type="ECO:0000313" key="7">
    <source>
        <dbReference type="Proteomes" id="UP000051124"/>
    </source>
</evidence>
<evidence type="ECO:0000256" key="5">
    <source>
        <dbReference type="HAMAP-Rule" id="MF_00291"/>
    </source>
</evidence>
<evidence type="ECO:0000256" key="3">
    <source>
        <dbReference type="ARBA" id="ARBA00023274"/>
    </source>
</evidence>
<gene>
    <name evidence="5" type="primary">rpsB</name>
    <name evidence="6" type="ORF">AMJ40_00725</name>
</gene>
<keyword evidence="3 5" id="KW-0687">Ribonucleoprotein</keyword>
<dbReference type="Pfam" id="PF00318">
    <property type="entry name" value="Ribosomal_S2"/>
    <property type="match status" value="1"/>
</dbReference>
<dbReference type="Proteomes" id="UP000051124">
    <property type="component" value="Unassembled WGS sequence"/>
</dbReference>
<evidence type="ECO:0000256" key="2">
    <source>
        <dbReference type="ARBA" id="ARBA00022980"/>
    </source>
</evidence>
<dbReference type="HAMAP" id="MF_00291_B">
    <property type="entry name" value="Ribosomal_uS2_B"/>
    <property type="match status" value="1"/>
</dbReference>
<dbReference type="Gene3D" id="3.40.50.10490">
    <property type="entry name" value="Glucose-6-phosphate isomerase like protein, domain 1"/>
    <property type="match status" value="1"/>
</dbReference>
<sequence length="243" mass="27871">MAIVSMKDLLESGVHFGHRKRRWNPRMKNYIFAERNGIHIIDLEQTLELLKEAYLAVRTKIEEGGSILFVGTKKQIRDIIEEEAKRCNAHWVTERWLGGTLTNYRTIKRSIEKYRKLLDMEKKGEIERLIKKEGLKLIKERERMGKLLEGIREMDEMPSVLYVVDVKKEETAVLEARKVGIPVVGLVDTNGNPDYVDYPVPGNDDAIRSVKLITGFIATAVLEGRMTQSGEKGDDRKTEGTEE</sequence>
<dbReference type="SUPFAM" id="SSF52313">
    <property type="entry name" value="Ribosomal protein S2"/>
    <property type="match status" value="1"/>
</dbReference>
<dbReference type="AlphaFoldDB" id="A0A0S7WMN2"/>
<dbReference type="PROSITE" id="PS00962">
    <property type="entry name" value="RIBOSOMAL_S2_1"/>
    <property type="match status" value="1"/>
</dbReference>
<reference evidence="6 7" key="1">
    <citation type="journal article" date="2015" name="Microbiome">
        <title>Genomic resolution of linkages in carbon, nitrogen, and sulfur cycling among widespread estuary sediment bacteria.</title>
        <authorList>
            <person name="Baker B.J."/>
            <person name="Lazar C.S."/>
            <person name="Teske A.P."/>
            <person name="Dick G.J."/>
        </authorList>
    </citation>
    <scope>NUCLEOTIDE SEQUENCE [LARGE SCALE GENOMIC DNA]</scope>
    <source>
        <strain evidence="6">DG_26</strain>
    </source>
</reference>
<evidence type="ECO:0000256" key="4">
    <source>
        <dbReference type="ARBA" id="ARBA00035256"/>
    </source>
</evidence>
<dbReference type="InterPro" id="IPR001865">
    <property type="entry name" value="Ribosomal_uS2"/>
</dbReference>
<comment type="similarity">
    <text evidence="1 5">Belongs to the universal ribosomal protein uS2 family.</text>
</comment>
<name>A0A0S7WMN2_UNCT6</name>
<dbReference type="InterPro" id="IPR023591">
    <property type="entry name" value="Ribosomal_uS2_flav_dom_sf"/>
</dbReference>
<dbReference type="InterPro" id="IPR018130">
    <property type="entry name" value="Ribosomal_uS2_CS"/>
</dbReference>
<accession>A0A0S7WMN2</accession>
<evidence type="ECO:0000313" key="6">
    <source>
        <dbReference type="EMBL" id="KPJ51161.1"/>
    </source>
</evidence>
<dbReference type="GO" id="GO:0003735">
    <property type="term" value="F:structural constituent of ribosome"/>
    <property type="evidence" value="ECO:0007669"/>
    <property type="project" value="InterPro"/>
</dbReference>
<dbReference type="EMBL" id="LIZT01000005">
    <property type="protein sequence ID" value="KPJ51161.1"/>
    <property type="molecule type" value="Genomic_DNA"/>
</dbReference>
<dbReference type="GO" id="GO:0022627">
    <property type="term" value="C:cytosolic small ribosomal subunit"/>
    <property type="evidence" value="ECO:0007669"/>
    <property type="project" value="TreeGrafter"/>
</dbReference>
<dbReference type="PANTHER" id="PTHR12534">
    <property type="entry name" value="30S RIBOSOMAL PROTEIN S2 PROKARYOTIC AND ORGANELLAR"/>
    <property type="match status" value="1"/>
</dbReference>
<dbReference type="PANTHER" id="PTHR12534:SF0">
    <property type="entry name" value="SMALL RIBOSOMAL SUBUNIT PROTEIN US2M"/>
    <property type="match status" value="1"/>
</dbReference>
<comment type="caution">
    <text evidence="6">The sequence shown here is derived from an EMBL/GenBank/DDBJ whole genome shotgun (WGS) entry which is preliminary data.</text>
</comment>
<protein>
    <recommendedName>
        <fullName evidence="4 5">Small ribosomal subunit protein uS2</fullName>
    </recommendedName>
</protein>
<dbReference type="PATRIC" id="fig|1703771.3.peg.1384"/>
<dbReference type="CDD" id="cd01425">
    <property type="entry name" value="RPS2"/>
    <property type="match status" value="1"/>
</dbReference>
<dbReference type="Gene3D" id="1.10.287.610">
    <property type="entry name" value="Helix hairpin bin"/>
    <property type="match status" value="1"/>
</dbReference>
<proteinExistence type="inferred from homology"/>
<dbReference type="PRINTS" id="PR00395">
    <property type="entry name" value="RIBOSOMALS2"/>
</dbReference>